<dbReference type="Gene3D" id="3.20.20.80">
    <property type="entry name" value="Glycosidases"/>
    <property type="match status" value="1"/>
</dbReference>
<reference evidence="6" key="1">
    <citation type="submission" date="2018-02" db="EMBL/GenBank/DDBJ databases">
        <authorList>
            <person name="Hausmann B."/>
        </authorList>
    </citation>
    <scope>NUCLEOTIDE SEQUENCE [LARGE SCALE GENOMIC DNA]</scope>
    <source>
        <strain evidence="6">Peat soil MAG SbA5</strain>
    </source>
</reference>
<sequence>MAQLKREELPITIIRNLLLSCLCAALVAPAGAQPPAANAKRSSAHAATAGTSTPAFPLKLSANHRYLVDQKNKPFLIVGDSPQGLMGRLSPDEVEKYFADRQAHGFNTAGWIDVACAGRDFPDNTTAGTYDGILPFTGYIAGGTDFTHYDLSKPNEAYFVRLDHVIESAAHHGIFVFIDPVETIGWLATLRNNGPDASYAYGQYLGRRYGKYANVGWLNGNDFNRWRIPSDDALVLAVAKGIQSVAPQQLQTVEINYNASSSLDDQAWAPIISLNGTYIYAATYIQMLHSYNQTPVMPAYLVEAHYDLEAVGTPYDYGTPDVLRRQEYWTMLSGGTGQFYGSRYTWSLTPGWDSYLDTLGVTQMEIWKKFFSSLPWQDLVPDQQHTTLTSGYGTFGGNEVHFDKNDLGTNLTLRVSQSDYATAARADDGAYVVIYMPTSRTVTVDMSRMRGAASAEWFDPTNGARKPIAGGPFPNSGSRVAHASRSPEDPSPTPARASLLHQSKTTRAKATGSFC</sequence>
<feature type="signal peptide" evidence="2">
    <location>
        <begin position="1"/>
        <end position="32"/>
    </location>
</feature>
<evidence type="ECO:0000313" key="5">
    <source>
        <dbReference type="EMBL" id="SPE17656.1"/>
    </source>
</evidence>
<accession>A0A2N9L2V2</accession>
<dbReference type="InterPro" id="IPR017853">
    <property type="entry name" value="GH"/>
</dbReference>
<dbReference type="Pfam" id="PF12904">
    <property type="entry name" value="Collagen_bind_2"/>
    <property type="match status" value="1"/>
</dbReference>
<evidence type="ECO:0000313" key="6">
    <source>
        <dbReference type="Proteomes" id="UP000239735"/>
    </source>
</evidence>
<dbReference type="Pfam" id="PF13204">
    <property type="entry name" value="Apiosidase"/>
    <property type="match status" value="1"/>
</dbReference>
<dbReference type="Proteomes" id="UP000239735">
    <property type="component" value="Unassembled WGS sequence"/>
</dbReference>
<evidence type="ECO:0000259" key="4">
    <source>
        <dbReference type="Pfam" id="PF13204"/>
    </source>
</evidence>
<evidence type="ECO:0000256" key="1">
    <source>
        <dbReference type="SAM" id="MobiDB-lite"/>
    </source>
</evidence>
<dbReference type="EMBL" id="OKRB01000013">
    <property type="protein sequence ID" value="SPE17656.1"/>
    <property type="molecule type" value="Genomic_DNA"/>
</dbReference>
<proteinExistence type="predicted"/>
<feature type="chain" id="PRO_5014912549" description="DUF4038 domain-containing protein" evidence="2">
    <location>
        <begin position="33"/>
        <end position="515"/>
    </location>
</feature>
<dbReference type="PANTHER" id="PTHR37836">
    <property type="entry name" value="LMO1036 PROTEIN"/>
    <property type="match status" value="1"/>
</dbReference>
<dbReference type="PANTHER" id="PTHR37836:SF2">
    <property type="entry name" value="DUF4038 DOMAIN-CONTAINING PROTEIN"/>
    <property type="match status" value="1"/>
</dbReference>
<feature type="region of interest" description="Disordered" evidence="1">
    <location>
        <begin position="458"/>
        <end position="515"/>
    </location>
</feature>
<protein>
    <recommendedName>
        <fullName evidence="7">DUF4038 domain-containing protein</fullName>
    </recommendedName>
</protein>
<organism evidence="5 6">
    <name type="scientific">Candidatus Sulfuritelmatomonas gaucii</name>
    <dbReference type="NCBI Taxonomy" id="2043161"/>
    <lineage>
        <taxon>Bacteria</taxon>
        <taxon>Pseudomonadati</taxon>
        <taxon>Acidobacteriota</taxon>
        <taxon>Terriglobia</taxon>
        <taxon>Terriglobales</taxon>
        <taxon>Acidobacteriaceae</taxon>
        <taxon>Candidatus Sulfuritelmatomonas</taxon>
    </lineage>
</organism>
<evidence type="ECO:0008006" key="7">
    <source>
        <dbReference type="Google" id="ProtNLM"/>
    </source>
</evidence>
<dbReference type="InterPro" id="IPR024749">
    <property type="entry name" value="Collagen-bd_put"/>
</dbReference>
<name>A0A2N9L2V2_9BACT</name>
<feature type="domain" description="Apiosidase-like catalytic" evidence="4">
    <location>
        <begin position="61"/>
        <end position="377"/>
    </location>
</feature>
<evidence type="ECO:0000256" key="2">
    <source>
        <dbReference type="SAM" id="SignalP"/>
    </source>
</evidence>
<dbReference type="SUPFAM" id="SSF51445">
    <property type="entry name" value="(Trans)glycosidases"/>
    <property type="match status" value="1"/>
</dbReference>
<feature type="domain" description="Putative collagen-binding" evidence="3">
    <location>
        <begin position="416"/>
        <end position="482"/>
    </location>
</feature>
<dbReference type="AlphaFoldDB" id="A0A2N9L2V2"/>
<evidence type="ECO:0000259" key="3">
    <source>
        <dbReference type="Pfam" id="PF12904"/>
    </source>
</evidence>
<dbReference type="OrthoDB" id="59486at2"/>
<keyword evidence="2" id="KW-0732">Signal</keyword>
<dbReference type="InterPro" id="IPR025277">
    <property type="entry name" value="Apiosidase-like_cat_dom"/>
</dbReference>
<gene>
    <name evidence="5" type="ORF">SBA5_110016</name>
</gene>